<comment type="similarity">
    <text evidence="1 6">Belongs to the glycosyl hydrolase 43 family.</text>
</comment>
<dbReference type="AlphaFoldDB" id="A0A3R8R263"/>
<dbReference type="PANTHER" id="PTHR42812:SF12">
    <property type="entry name" value="BETA-XYLOSIDASE-RELATED"/>
    <property type="match status" value="1"/>
</dbReference>
<dbReference type="PANTHER" id="PTHR42812">
    <property type="entry name" value="BETA-XYLOSIDASE"/>
    <property type="match status" value="1"/>
</dbReference>
<organism evidence="9 10">
    <name type="scientific">Schaedlerella arabinosiphila</name>
    <dbReference type="NCBI Taxonomy" id="2044587"/>
    <lineage>
        <taxon>Bacteria</taxon>
        <taxon>Bacillati</taxon>
        <taxon>Bacillota</taxon>
        <taxon>Clostridia</taxon>
        <taxon>Lachnospirales</taxon>
        <taxon>Lachnospiraceae</taxon>
        <taxon>Schaedlerella</taxon>
    </lineage>
</organism>
<keyword evidence="10" id="KW-1185">Reference proteome</keyword>
<dbReference type="InterPro" id="IPR006710">
    <property type="entry name" value="Glyco_hydro_43"/>
</dbReference>
<dbReference type="GO" id="GO:0005975">
    <property type="term" value="P:carbohydrate metabolic process"/>
    <property type="evidence" value="ECO:0007669"/>
    <property type="project" value="InterPro"/>
</dbReference>
<dbReference type="InterPro" id="IPR023296">
    <property type="entry name" value="Glyco_hydro_beta-prop_sf"/>
</dbReference>
<feature type="region of interest" description="Disordered" evidence="7">
    <location>
        <begin position="332"/>
        <end position="359"/>
    </location>
</feature>
<evidence type="ECO:0000256" key="1">
    <source>
        <dbReference type="ARBA" id="ARBA00009865"/>
    </source>
</evidence>
<evidence type="ECO:0000256" key="4">
    <source>
        <dbReference type="PIRSR" id="PIRSR606710-1"/>
    </source>
</evidence>
<proteinExistence type="inferred from homology"/>
<feature type="domain" description="Beta-xylosidase C-terminal Concanavalin A-like" evidence="8">
    <location>
        <begin position="364"/>
        <end position="581"/>
    </location>
</feature>
<dbReference type="InterPro" id="IPR051795">
    <property type="entry name" value="Glycosyl_Hydrlase_43"/>
</dbReference>
<reference evidence="9" key="1">
    <citation type="submission" date="2018-10" db="EMBL/GenBank/DDBJ databases">
        <title>Schaedlerella arabinophila gen. nov. sp. nov., isolated from the mouse intestinal tract and comparative analysis with the genome of the closely related altered Schaedler flora strain ASF502.</title>
        <authorList>
            <person name="Miyake S."/>
            <person name="Soh M."/>
            <person name="Seedorf H."/>
        </authorList>
    </citation>
    <scope>NUCLEOTIDE SEQUENCE [LARGE SCALE GENOMIC DNA]</scope>
    <source>
        <strain evidence="9">DSM 106076</strain>
    </source>
</reference>
<evidence type="ECO:0000256" key="2">
    <source>
        <dbReference type="ARBA" id="ARBA00022801"/>
    </source>
</evidence>
<dbReference type="SUPFAM" id="SSF75005">
    <property type="entry name" value="Arabinanase/levansucrase/invertase"/>
    <property type="match status" value="1"/>
</dbReference>
<sequence length="581" mass="64949">MQKKLTNPIIPGFYPDPSICRVGEDYYLACSSFELCPGVPVFHSRDLAHWEQICYAMTPENGFHMERNSGVGGVMAPTLRCHDGLFYIINANFSDRGNYIVTAENPAGPWSEPHWLDDVPGIDASLFFDDDGQAYILGTGDVWDNGTGVKERGIWLAKYDVEHFRMLGEPVTIFNSALRVGASPESPHLYHVGDYYYLIIAEGGTEHYHAVMAARSRELFGFYEGNPANPVMTHRHMGFQSPIINVGHADLVELPDGSWYAVLLASRLIEGKCKNLGRETFICPVVWERGWPLFSPETGKIEWEYDAPLCLVRDGADGLEGSGDAATAVAGPWMDGNREEGAAGTPDEPGGDAGSGQSGFGLVREEFDSETLDFCWSFWGRPYHDFYKIADSALYLKCIRQSLAEELRPMTFDMEKSEAYETAFLACRQCSIHTTVTCQMKFLPTGQESAGLAVVQAMNHQYHLERAKSQGRQVLRLMLYTADYNVPPYFPGFASTTCEQVIAETPWEAEEIVLRLEIRGERFRVCFGETRDELRELCVADGELINPEKVGCMTGTMIGMYATGNGEDCENWAEFGWFEME</sequence>
<evidence type="ECO:0000256" key="3">
    <source>
        <dbReference type="ARBA" id="ARBA00023295"/>
    </source>
</evidence>
<name>A0A3R8R263_9FIRM</name>
<evidence type="ECO:0000259" key="8">
    <source>
        <dbReference type="Pfam" id="PF17851"/>
    </source>
</evidence>
<gene>
    <name evidence="9" type="ORF">EBB54_03580</name>
</gene>
<keyword evidence="2 6" id="KW-0378">Hydrolase</keyword>
<dbReference type="Gene3D" id="2.115.10.20">
    <property type="entry name" value="Glycosyl hydrolase domain, family 43"/>
    <property type="match status" value="1"/>
</dbReference>
<evidence type="ECO:0000313" key="9">
    <source>
        <dbReference type="EMBL" id="RRK30563.1"/>
    </source>
</evidence>
<evidence type="ECO:0000256" key="6">
    <source>
        <dbReference type="RuleBase" id="RU361187"/>
    </source>
</evidence>
<dbReference type="InterPro" id="IPR041542">
    <property type="entry name" value="GH43_C2"/>
</dbReference>
<dbReference type="Pfam" id="PF04616">
    <property type="entry name" value="Glyco_hydro_43"/>
    <property type="match status" value="1"/>
</dbReference>
<dbReference type="Gene3D" id="2.60.120.200">
    <property type="match status" value="1"/>
</dbReference>
<dbReference type="Pfam" id="PF17851">
    <property type="entry name" value="GH43_C2"/>
    <property type="match status" value="1"/>
</dbReference>
<dbReference type="CDD" id="cd18617">
    <property type="entry name" value="GH43_XynB-like"/>
    <property type="match status" value="1"/>
</dbReference>
<dbReference type="GO" id="GO:0004553">
    <property type="term" value="F:hydrolase activity, hydrolyzing O-glycosyl compounds"/>
    <property type="evidence" value="ECO:0007669"/>
    <property type="project" value="InterPro"/>
</dbReference>
<comment type="caution">
    <text evidence="9">The sequence shown here is derived from an EMBL/GenBank/DDBJ whole genome shotgun (WGS) entry which is preliminary data.</text>
</comment>
<evidence type="ECO:0000313" key="10">
    <source>
        <dbReference type="Proteomes" id="UP000274920"/>
    </source>
</evidence>
<protein>
    <submittedName>
        <fullName evidence="9">Glycoside hydrolase family 43 protein</fullName>
    </submittedName>
</protein>
<dbReference type="RefSeq" id="WP_125126378.1">
    <property type="nucleotide sequence ID" value="NZ_RHJS01000002.1"/>
</dbReference>
<feature type="active site" description="Proton donor" evidence="4">
    <location>
        <position position="185"/>
    </location>
</feature>
<dbReference type="SUPFAM" id="SSF49899">
    <property type="entry name" value="Concanavalin A-like lectins/glucanases"/>
    <property type="match status" value="1"/>
</dbReference>
<dbReference type="Proteomes" id="UP000274920">
    <property type="component" value="Unassembled WGS sequence"/>
</dbReference>
<accession>A0A3R8R263</accession>
<feature type="site" description="Important for catalytic activity, responsible for pKa modulation of the active site Glu and correct orientation of both the proton donor and substrate" evidence="5">
    <location>
        <position position="123"/>
    </location>
</feature>
<evidence type="ECO:0000256" key="5">
    <source>
        <dbReference type="PIRSR" id="PIRSR606710-2"/>
    </source>
</evidence>
<dbReference type="EMBL" id="RHJS01000002">
    <property type="protein sequence ID" value="RRK30563.1"/>
    <property type="molecule type" value="Genomic_DNA"/>
</dbReference>
<feature type="active site" description="Proton acceptor" evidence="4">
    <location>
        <position position="16"/>
    </location>
</feature>
<keyword evidence="3 6" id="KW-0326">Glycosidase</keyword>
<dbReference type="InterPro" id="IPR013320">
    <property type="entry name" value="ConA-like_dom_sf"/>
</dbReference>
<evidence type="ECO:0000256" key="7">
    <source>
        <dbReference type="SAM" id="MobiDB-lite"/>
    </source>
</evidence>